<proteinExistence type="predicted"/>
<dbReference type="Proteomes" id="UP000201613">
    <property type="component" value="Unassembled WGS sequence"/>
</dbReference>
<evidence type="ECO:0000313" key="1">
    <source>
        <dbReference type="EMBL" id="SMY08385.1"/>
    </source>
</evidence>
<keyword evidence="2" id="KW-1185">Reference proteome</keyword>
<dbReference type="RefSeq" id="WP_093992559.1">
    <property type="nucleotide sequence ID" value="NZ_FXZK01000004.1"/>
</dbReference>
<dbReference type="EMBL" id="FXZK01000004">
    <property type="protein sequence ID" value="SMY08385.1"/>
    <property type="molecule type" value="Genomic_DNA"/>
</dbReference>
<name>A0A238LG51_9RHOB</name>
<sequence length="189" mass="19613">MVYGLRINGAADPVPATALCCIGEGAGIGDVMGGGSGTITTVVQTGDVPEVVLDVIWIEVHSDITYEARLGFSANDIAGWTGGTIFVTLSFRPGGSVILYGDGPELAATRPGKDVDLRDGDDMRAFLLSPGLERAHRRADYSVLRRVCGTVNPDPPNGFTSGRASLADATLARIDATRDLPLPAPDCAG</sequence>
<reference evidence="1 2" key="1">
    <citation type="submission" date="2017-05" db="EMBL/GenBank/DDBJ databases">
        <authorList>
            <person name="Song R."/>
            <person name="Chenine A.L."/>
            <person name="Ruprecht R.M."/>
        </authorList>
    </citation>
    <scope>NUCLEOTIDE SEQUENCE [LARGE SCALE GENOMIC DNA]</scope>
    <source>
        <strain evidence="1 2">CECT 8899</strain>
    </source>
</reference>
<organism evidence="1 2">
    <name type="scientific">Flavimaricola marinus</name>
    <dbReference type="NCBI Taxonomy" id="1819565"/>
    <lineage>
        <taxon>Bacteria</taxon>
        <taxon>Pseudomonadati</taxon>
        <taxon>Pseudomonadota</taxon>
        <taxon>Alphaproteobacteria</taxon>
        <taxon>Rhodobacterales</taxon>
        <taxon>Paracoccaceae</taxon>
        <taxon>Flavimaricola</taxon>
    </lineage>
</organism>
<dbReference type="AlphaFoldDB" id="A0A238LG51"/>
<accession>A0A238LG51</accession>
<protein>
    <submittedName>
        <fullName evidence="1">Uncharacterized protein</fullName>
    </submittedName>
</protein>
<gene>
    <name evidence="1" type="ORF">LOM8899_02536</name>
</gene>
<evidence type="ECO:0000313" key="2">
    <source>
        <dbReference type="Proteomes" id="UP000201613"/>
    </source>
</evidence>